<dbReference type="AlphaFoldDB" id="A0AAV2QB80"/>
<keyword evidence="2" id="KW-0677">Repeat</keyword>
<dbReference type="SUPFAM" id="SSF52058">
    <property type="entry name" value="L domain-like"/>
    <property type="match status" value="1"/>
</dbReference>
<name>A0AAV2QB80_MEGNR</name>
<evidence type="ECO:0008006" key="6">
    <source>
        <dbReference type="Google" id="ProtNLM"/>
    </source>
</evidence>
<dbReference type="InterPro" id="IPR050541">
    <property type="entry name" value="LRR_TM_domain-containing"/>
</dbReference>
<dbReference type="InterPro" id="IPR032675">
    <property type="entry name" value="LRR_dom_sf"/>
</dbReference>
<dbReference type="InterPro" id="IPR001611">
    <property type="entry name" value="Leu-rich_rpt"/>
</dbReference>
<dbReference type="Pfam" id="PF13855">
    <property type="entry name" value="LRR_8"/>
    <property type="match status" value="1"/>
</dbReference>
<dbReference type="EMBL" id="CAXKWB010004636">
    <property type="protein sequence ID" value="CAL4074558.1"/>
    <property type="molecule type" value="Genomic_DNA"/>
</dbReference>
<dbReference type="GO" id="GO:0005886">
    <property type="term" value="C:plasma membrane"/>
    <property type="evidence" value="ECO:0007669"/>
    <property type="project" value="TreeGrafter"/>
</dbReference>
<sequence>MKSHIIILLYIGVACVSGKINPHEYPTPSDVYNQRKIHMKQSGRHQPEYYGYEPPCPDAEDIAPCVCTYDTIYKATDLDCSAVESEEQLKQIFKADFPLKNFRKFHIEYNNNLKVLEGGVFNGISFQEIKITSSDLEVVELHALDSSYETVRDLLLYGNKITSFPFDELSQFSKLHDFIIHYNLLSVIPADAFHGLTTLDYLDIAYNNAEIVGTFQDLPNLRVIYLDHNNITTIPAQFINTGSSRVEHINLSFNNIVSVEPGAFDILYDQIINMDENSLSTLDEATWRPYLEAGGWAEPVLHVGVNPLVCGCDIAWLFGRDHLLYQVDDWATCNDGKFMHSLDPSIFVNC</sequence>
<organism evidence="4 5">
    <name type="scientific">Meganyctiphanes norvegica</name>
    <name type="common">Northern krill</name>
    <name type="synonym">Thysanopoda norvegica</name>
    <dbReference type="NCBI Taxonomy" id="48144"/>
    <lineage>
        <taxon>Eukaryota</taxon>
        <taxon>Metazoa</taxon>
        <taxon>Ecdysozoa</taxon>
        <taxon>Arthropoda</taxon>
        <taxon>Crustacea</taxon>
        <taxon>Multicrustacea</taxon>
        <taxon>Malacostraca</taxon>
        <taxon>Eumalacostraca</taxon>
        <taxon>Eucarida</taxon>
        <taxon>Euphausiacea</taxon>
        <taxon>Euphausiidae</taxon>
        <taxon>Meganyctiphanes</taxon>
    </lineage>
</organism>
<keyword evidence="3" id="KW-0732">Signal</keyword>
<keyword evidence="1" id="KW-0433">Leucine-rich repeat</keyword>
<dbReference type="InterPro" id="IPR003591">
    <property type="entry name" value="Leu-rich_rpt_typical-subtyp"/>
</dbReference>
<dbReference type="PROSITE" id="PS51450">
    <property type="entry name" value="LRR"/>
    <property type="match status" value="1"/>
</dbReference>
<dbReference type="Gene3D" id="3.80.10.10">
    <property type="entry name" value="Ribonuclease Inhibitor"/>
    <property type="match status" value="1"/>
</dbReference>
<protein>
    <recommendedName>
        <fullName evidence="6">Oplophorus-luciferin 2-monooxygenase non-catalytic subunit</fullName>
    </recommendedName>
</protein>
<evidence type="ECO:0000256" key="1">
    <source>
        <dbReference type="ARBA" id="ARBA00022614"/>
    </source>
</evidence>
<evidence type="ECO:0000256" key="3">
    <source>
        <dbReference type="SAM" id="SignalP"/>
    </source>
</evidence>
<dbReference type="SMART" id="SM00369">
    <property type="entry name" value="LRR_TYP"/>
    <property type="match status" value="3"/>
</dbReference>
<evidence type="ECO:0000256" key="2">
    <source>
        <dbReference type="ARBA" id="ARBA00022737"/>
    </source>
</evidence>
<accession>A0AAV2QB80</accession>
<dbReference type="PROSITE" id="PS51257">
    <property type="entry name" value="PROKAR_LIPOPROTEIN"/>
    <property type="match status" value="1"/>
</dbReference>
<dbReference type="PANTHER" id="PTHR24369:SF211">
    <property type="entry name" value="LEUCINE-RICH REPEAT-CONTAINING PROTEIN 15-LIKE"/>
    <property type="match status" value="1"/>
</dbReference>
<feature type="chain" id="PRO_5043774600" description="Oplophorus-luciferin 2-monooxygenase non-catalytic subunit" evidence="3">
    <location>
        <begin position="19"/>
        <end position="350"/>
    </location>
</feature>
<reference evidence="4 5" key="1">
    <citation type="submission" date="2024-05" db="EMBL/GenBank/DDBJ databases">
        <authorList>
            <person name="Wallberg A."/>
        </authorList>
    </citation>
    <scope>NUCLEOTIDE SEQUENCE [LARGE SCALE GENOMIC DNA]</scope>
</reference>
<evidence type="ECO:0000313" key="4">
    <source>
        <dbReference type="EMBL" id="CAL4074558.1"/>
    </source>
</evidence>
<proteinExistence type="predicted"/>
<comment type="caution">
    <text evidence="4">The sequence shown here is derived from an EMBL/GenBank/DDBJ whole genome shotgun (WGS) entry which is preliminary data.</text>
</comment>
<keyword evidence="5" id="KW-1185">Reference proteome</keyword>
<gene>
    <name evidence="4" type="ORF">MNOR_LOCUS9535</name>
</gene>
<dbReference type="Proteomes" id="UP001497623">
    <property type="component" value="Unassembled WGS sequence"/>
</dbReference>
<evidence type="ECO:0000313" key="5">
    <source>
        <dbReference type="Proteomes" id="UP001497623"/>
    </source>
</evidence>
<feature type="signal peptide" evidence="3">
    <location>
        <begin position="1"/>
        <end position="18"/>
    </location>
</feature>
<dbReference type="PANTHER" id="PTHR24369">
    <property type="entry name" value="ANTIGEN BSP, PUTATIVE-RELATED"/>
    <property type="match status" value="1"/>
</dbReference>